<dbReference type="InterPro" id="IPR017969">
    <property type="entry name" value="Heavy-metal-associated_CS"/>
</dbReference>
<dbReference type="InterPro" id="IPR036163">
    <property type="entry name" value="HMA_dom_sf"/>
</dbReference>
<keyword evidence="2" id="KW-0732">Signal</keyword>
<organism evidence="4 5">
    <name type="scientific">Sphingopyxis macrogoltabida</name>
    <name type="common">Sphingomonas macrogoltabidus</name>
    <dbReference type="NCBI Taxonomy" id="33050"/>
    <lineage>
        <taxon>Bacteria</taxon>
        <taxon>Pseudomonadati</taxon>
        <taxon>Pseudomonadota</taxon>
        <taxon>Alphaproteobacteria</taxon>
        <taxon>Sphingomonadales</taxon>
        <taxon>Sphingomonadaceae</taxon>
        <taxon>Sphingopyxis</taxon>
    </lineage>
</organism>
<proteinExistence type="predicted"/>
<dbReference type="Proteomes" id="UP000076088">
    <property type="component" value="Chromosome"/>
</dbReference>
<dbReference type="PROSITE" id="PS01047">
    <property type="entry name" value="HMA_1"/>
    <property type="match status" value="1"/>
</dbReference>
<feature type="chain" id="PRO_5042056978" evidence="2">
    <location>
        <begin position="27"/>
        <end position="111"/>
    </location>
</feature>
<dbReference type="InterPro" id="IPR001802">
    <property type="entry name" value="MerP/CopZ"/>
</dbReference>
<keyword evidence="5" id="KW-1185">Reference proteome</keyword>
<dbReference type="Gene3D" id="3.30.70.100">
    <property type="match status" value="1"/>
</dbReference>
<gene>
    <name evidence="4" type="ORF">ATM17_13665</name>
</gene>
<sequence length="111" mass="11186">MKRPFIIAAGAVALTSAGIISTAAFAPFAAQPAKAAPARAQTATFAIENMTCATCPITVKKAIAGVTGVQAVNVDFDAKTATVRFDASKTTIAAIARASTNAGYPARATKI</sequence>
<feature type="domain" description="HMA" evidence="3">
    <location>
        <begin position="41"/>
        <end position="107"/>
    </location>
</feature>
<dbReference type="Pfam" id="PF00403">
    <property type="entry name" value="HMA"/>
    <property type="match status" value="1"/>
</dbReference>
<dbReference type="InterPro" id="IPR006121">
    <property type="entry name" value="HMA_dom"/>
</dbReference>
<accession>A0AAC9AVL3</accession>
<feature type="signal peptide" evidence="2">
    <location>
        <begin position="1"/>
        <end position="26"/>
    </location>
</feature>
<reference evidence="4 5" key="2">
    <citation type="journal article" date="2016" name="Genome Announc.">
        <title>Complete Genome Sequence of Sphingopyxis macrogoltabida Strain 203N (NBRC 111659), a Polyethylene Glycol Degrader.</title>
        <authorList>
            <person name="Ohtsubo Y."/>
            <person name="Nonoyama S."/>
            <person name="Nagata Y."/>
            <person name="Numata M."/>
            <person name="Tsuchikane K."/>
            <person name="Hosoyama A."/>
            <person name="Yamazoe A."/>
            <person name="Tsuda M."/>
            <person name="Fujita N."/>
            <person name="Kawai F."/>
        </authorList>
    </citation>
    <scope>NUCLEOTIDE SEQUENCE [LARGE SCALE GENOMIC DNA]</scope>
    <source>
        <strain evidence="4 5">203N</strain>
    </source>
</reference>
<name>A0AAC9AVL3_SPHMC</name>
<dbReference type="SUPFAM" id="SSF55008">
    <property type="entry name" value="HMA, heavy metal-associated domain"/>
    <property type="match status" value="1"/>
</dbReference>
<keyword evidence="1" id="KW-0479">Metal-binding</keyword>
<dbReference type="PROSITE" id="PS50846">
    <property type="entry name" value="HMA_2"/>
    <property type="match status" value="1"/>
</dbReference>
<dbReference type="GO" id="GO:0046872">
    <property type="term" value="F:metal ion binding"/>
    <property type="evidence" value="ECO:0007669"/>
    <property type="project" value="UniProtKB-KW"/>
</dbReference>
<dbReference type="FunFam" id="3.30.70.100:FF:000001">
    <property type="entry name" value="ATPase copper transporting beta"/>
    <property type="match status" value="1"/>
</dbReference>
<evidence type="ECO:0000259" key="3">
    <source>
        <dbReference type="PROSITE" id="PS50846"/>
    </source>
</evidence>
<dbReference type="EMBL" id="CP013344">
    <property type="protein sequence ID" value="AMU90080.1"/>
    <property type="molecule type" value="Genomic_DNA"/>
</dbReference>
<dbReference type="CDD" id="cd00371">
    <property type="entry name" value="HMA"/>
    <property type="match status" value="1"/>
</dbReference>
<evidence type="ECO:0000256" key="1">
    <source>
        <dbReference type="ARBA" id="ARBA00022723"/>
    </source>
</evidence>
<reference evidence="5" key="1">
    <citation type="submission" date="2015-11" db="EMBL/GenBank/DDBJ databases">
        <title>Complete genome sequence of a polyethylene-glycol degrader Sphingopyxis macrogoltabida 203N (NBRC 111659).</title>
        <authorList>
            <person name="Yoshiyuki O."/>
            <person name="Shouta N."/>
            <person name="Nagata Y."/>
            <person name="Numata M."/>
            <person name="Tsuchikane K."/>
            <person name="Hosoyama A."/>
            <person name="Yamazoe A."/>
            <person name="Tsuda M."/>
            <person name="Fujita N."/>
            <person name="Kawai F."/>
        </authorList>
    </citation>
    <scope>NUCLEOTIDE SEQUENCE [LARGE SCALE GENOMIC DNA]</scope>
    <source>
        <strain evidence="5">203N</strain>
    </source>
</reference>
<dbReference type="AlphaFoldDB" id="A0AAC9AVL3"/>
<evidence type="ECO:0000256" key="2">
    <source>
        <dbReference type="SAM" id="SignalP"/>
    </source>
</evidence>
<dbReference type="KEGG" id="smaz:LH19_06125"/>
<evidence type="ECO:0000313" key="4">
    <source>
        <dbReference type="EMBL" id="AMU90080.1"/>
    </source>
</evidence>
<protein>
    <submittedName>
        <fullName evidence="4">Heavy metal transporter</fullName>
    </submittedName>
</protein>
<dbReference type="PRINTS" id="PR00946">
    <property type="entry name" value="HGSCAVENGER"/>
</dbReference>
<evidence type="ECO:0000313" key="5">
    <source>
        <dbReference type="Proteomes" id="UP000076088"/>
    </source>
</evidence>
<dbReference type="RefSeq" id="WP_054725882.1">
    <property type="nucleotide sequence ID" value="NZ_CP009429.1"/>
</dbReference>